<feature type="binding site" evidence="8">
    <location>
        <position position="56"/>
    </location>
    <ligand>
        <name>Mg(2+)</name>
        <dbReference type="ChEBI" id="CHEBI:18420"/>
    </ligand>
</feature>
<dbReference type="Proteomes" id="UP000268469">
    <property type="component" value="Unassembled WGS sequence"/>
</dbReference>
<accession>A0A660SIK9</accession>
<dbReference type="EMBL" id="QNBE01000041">
    <property type="protein sequence ID" value="RKX70382.1"/>
    <property type="molecule type" value="Genomic_DNA"/>
</dbReference>
<keyword evidence="3 8" id="KW-0479">Metal-binding</keyword>
<gene>
    <name evidence="8" type="primary">acpS</name>
    <name evidence="10" type="ORF">DRP53_05210</name>
</gene>
<comment type="function">
    <text evidence="8">Transfers the 4'-phosphopantetheine moiety from coenzyme A to a Ser of acyl-carrier-protein.</text>
</comment>
<evidence type="ECO:0000313" key="10">
    <source>
        <dbReference type="EMBL" id="RKX70382.1"/>
    </source>
</evidence>
<comment type="catalytic activity">
    <reaction evidence="8">
        <text>apo-[ACP] + CoA = holo-[ACP] + adenosine 3',5'-bisphosphate + H(+)</text>
        <dbReference type="Rhea" id="RHEA:12068"/>
        <dbReference type="Rhea" id="RHEA-COMP:9685"/>
        <dbReference type="Rhea" id="RHEA-COMP:9690"/>
        <dbReference type="ChEBI" id="CHEBI:15378"/>
        <dbReference type="ChEBI" id="CHEBI:29999"/>
        <dbReference type="ChEBI" id="CHEBI:57287"/>
        <dbReference type="ChEBI" id="CHEBI:58343"/>
        <dbReference type="ChEBI" id="CHEBI:64479"/>
        <dbReference type="EC" id="2.7.8.7"/>
    </reaction>
</comment>
<dbReference type="Pfam" id="PF01648">
    <property type="entry name" value="ACPS"/>
    <property type="match status" value="1"/>
</dbReference>
<evidence type="ECO:0000259" key="9">
    <source>
        <dbReference type="Pfam" id="PF01648"/>
    </source>
</evidence>
<dbReference type="GO" id="GO:0006633">
    <property type="term" value="P:fatty acid biosynthetic process"/>
    <property type="evidence" value="ECO:0007669"/>
    <property type="project" value="UniProtKB-UniRule"/>
</dbReference>
<keyword evidence="4 8" id="KW-0276">Fatty acid metabolism</keyword>
<evidence type="ECO:0000256" key="8">
    <source>
        <dbReference type="HAMAP-Rule" id="MF_00101"/>
    </source>
</evidence>
<dbReference type="GO" id="GO:0000287">
    <property type="term" value="F:magnesium ion binding"/>
    <property type="evidence" value="ECO:0007669"/>
    <property type="project" value="UniProtKB-UniRule"/>
</dbReference>
<proteinExistence type="inferred from homology"/>
<evidence type="ECO:0000256" key="2">
    <source>
        <dbReference type="ARBA" id="ARBA00022679"/>
    </source>
</evidence>
<comment type="similarity">
    <text evidence="8">Belongs to the P-Pant transferase superfamily. AcpS family.</text>
</comment>
<evidence type="ECO:0000256" key="3">
    <source>
        <dbReference type="ARBA" id="ARBA00022723"/>
    </source>
</evidence>
<sequence>MVRIGVDIVDIPRIRKAYEKYRDRFLKRVYSDAEIDYAFSRIDPFPSLAVRFAAKEAILKASGLRLPYHRIEILGRPPQVFINGRKGEGFSISLSHSSHDAVAVVIWVDTGN</sequence>
<organism evidence="10 11">
    <name type="scientific">candidate division WOR-3 bacterium</name>
    <dbReference type="NCBI Taxonomy" id="2052148"/>
    <lineage>
        <taxon>Bacteria</taxon>
        <taxon>Bacteria division WOR-3</taxon>
    </lineage>
</organism>
<protein>
    <recommendedName>
        <fullName evidence="8">Holo-[acyl-carrier-protein] synthase</fullName>
        <shortName evidence="8">Holo-ACP synthase</shortName>
        <ecNumber evidence="8">2.7.8.7</ecNumber>
    </recommendedName>
    <alternativeName>
        <fullName evidence="8">4'-phosphopantetheinyl transferase AcpS</fullName>
    </alternativeName>
</protein>
<dbReference type="InterPro" id="IPR002582">
    <property type="entry name" value="ACPS"/>
</dbReference>
<dbReference type="SUPFAM" id="SSF56214">
    <property type="entry name" value="4'-phosphopantetheinyl transferase"/>
    <property type="match status" value="1"/>
</dbReference>
<evidence type="ECO:0000256" key="7">
    <source>
        <dbReference type="ARBA" id="ARBA00023160"/>
    </source>
</evidence>
<keyword evidence="7 8" id="KW-0275">Fatty acid biosynthesis</keyword>
<name>A0A660SIK9_UNCW3</name>
<keyword evidence="5 8" id="KW-0460">Magnesium</keyword>
<dbReference type="EC" id="2.7.8.7" evidence="8"/>
<dbReference type="NCBIfam" id="TIGR00556">
    <property type="entry name" value="pantethn_trn"/>
    <property type="match status" value="1"/>
</dbReference>
<dbReference type="Gene3D" id="3.90.470.20">
    <property type="entry name" value="4'-phosphopantetheinyl transferase domain"/>
    <property type="match status" value="1"/>
</dbReference>
<evidence type="ECO:0000256" key="6">
    <source>
        <dbReference type="ARBA" id="ARBA00023098"/>
    </source>
</evidence>
<evidence type="ECO:0000256" key="1">
    <source>
        <dbReference type="ARBA" id="ARBA00022516"/>
    </source>
</evidence>
<feature type="domain" description="4'-phosphopantetheinyl transferase" evidence="9">
    <location>
        <begin position="3"/>
        <end position="99"/>
    </location>
</feature>
<evidence type="ECO:0000313" key="11">
    <source>
        <dbReference type="Proteomes" id="UP000268469"/>
    </source>
</evidence>
<dbReference type="AlphaFoldDB" id="A0A660SIK9"/>
<comment type="caution">
    <text evidence="10">The sequence shown here is derived from an EMBL/GenBank/DDBJ whole genome shotgun (WGS) entry which is preliminary data.</text>
</comment>
<dbReference type="InterPro" id="IPR037143">
    <property type="entry name" value="4-PPantetheinyl_Trfase_dom_sf"/>
</dbReference>
<dbReference type="InterPro" id="IPR004568">
    <property type="entry name" value="Ppantetheine-prot_Trfase_dom"/>
</dbReference>
<keyword evidence="8" id="KW-0963">Cytoplasm</keyword>
<comment type="cofactor">
    <cofactor evidence="8">
        <name>Mg(2+)</name>
        <dbReference type="ChEBI" id="CHEBI:18420"/>
    </cofactor>
</comment>
<evidence type="ECO:0000256" key="5">
    <source>
        <dbReference type="ARBA" id="ARBA00022842"/>
    </source>
</evidence>
<comment type="subcellular location">
    <subcellularLocation>
        <location evidence="8">Cytoplasm</location>
    </subcellularLocation>
</comment>
<dbReference type="GO" id="GO:0008897">
    <property type="term" value="F:holo-[acyl-carrier-protein] synthase activity"/>
    <property type="evidence" value="ECO:0007669"/>
    <property type="project" value="UniProtKB-UniRule"/>
</dbReference>
<feature type="binding site" evidence="8">
    <location>
        <position position="7"/>
    </location>
    <ligand>
        <name>Mg(2+)</name>
        <dbReference type="ChEBI" id="CHEBI:18420"/>
    </ligand>
</feature>
<dbReference type="GO" id="GO:0005737">
    <property type="term" value="C:cytoplasm"/>
    <property type="evidence" value="ECO:0007669"/>
    <property type="project" value="UniProtKB-SubCell"/>
</dbReference>
<keyword evidence="6 8" id="KW-0443">Lipid metabolism</keyword>
<dbReference type="InterPro" id="IPR008278">
    <property type="entry name" value="4-PPantetheinyl_Trfase_dom"/>
</dbReference>
<keyword evidence="1 8" id="KW-0444">Lipid biosynthesis</keyword>
<keyword evidence="2 8" id="KW-0808">Transferase</keyword>
<dbReference type="HAMAP" id="MF_00101">
    <property type="entry name" value="AcpS"/>
    <property type="match status" value="1"/>
</dbReference>
<evidence type="ECO:0000256" key="4">
    <source>
        <dbReference type="ARBA" id="ARBA00022832"/>
    </source>
</evidence>
<reference evidence="10 11" key="1">
    <citation type="submission" date="2018-06" db="EMBL/GenBank/DDBJ databases">
        <title>Extensive metabolic versatility and redundancy in microbially diverse, dynamic hydrothermal sediments.</title>
        <authorList>
            <person name="Dombrowski N."/>
            <person name="Teske A."/>
            <person name="Baker B.J."/>
        </authorList>
    </citation>
    <scope>NUCLEOTIDE SEQUENCE [LARGE SCALE GENOMIC DNA]</scope>
    <source>
        <strain evidence="10">B36_G15</strain>
    </source>
</reference>